<keyword evidence="1" id="KW-1185">Reference proteome</keyword>
<proteinExistence type="predicted"/>
<evidence type="ECO:0000313" key="1">
    <source>
        <dbReference type="Proteomes" id="UP000887565"/>
    </source>
</evidence>
<dbReference type="Proteomes" id="UP000887565">
    <property type="component" value="Unplaced"/>
</dbReference>
<sequence length="70" mass="7707">MLELPINKANEPNDTVIFDSTPMDKYSYRPQLQAAPIINGTTMPAAAKIKDFFKLPKNVAGSNSKPTINK</sequence>
<accession>A0A915HMM3</accession>
<name>A0A915HMM3_ROMCU</name>
<organism evidence="1 2">
    <name type="scientific">Romanomermis culicivorax</name>
    <name type="common">Nematode worm</name>
    <dbReference type="NCBI Taxonomy" id="13658"/>
    <lineage>
        <taxon>Eukaryota</taxon>
        <taxon>Metazoa</taxon>
        <taxon>Ecdysozoa</taxon>
        <taxon>Nematoda</taxon>
        <taxon>Enoplea</taxon>
        <taxon>Dorylaimia</taxon>
        <taxon>Mermithida</taxon>
        <taxon>Mermithoidea</taxon>
        <taxon>Mermithidae</taxon>
        <taxon>Romanomermis</taxon>
    </lineage>
</organism>
<dbReference type="WBParaSite" id="nRc.2.0.1.t02766-RA">
    <property type="protein sequence ID" value="nRc.2.0.1.t02766-RA"/>
    <property type="gene ID" value="nRc.2.0.1.g02766"/>
</dbReference>
<reference evidence="2" key="1">
    <citation type="submission" date="2022-11" db="UniProtKB">
        <authorList>
            <consortium name="WormBaseParasite"/>
        </authorList>
    </citation>
    <scope>IDENTIFICATION</scope>
</reference>
<evidence type="ECO:0000313" key="2">
    <source>
        <dbReference type="WBParaSite" id="nRc.2.0.1.t02766-RA"/>
    </source>
</evidence>
<dbReference type="AlphaFoldDB" id="A0A915HMM3"/>
<protein>
    <submittedName>
        <fullName evidence="2">Uncharacterized protein</fullName>
    </submittedName>
</protein>